<proteinExistence type="inferred from homology"/>
<keyword evidence="6" id="KW-0742">SOS response</keyword>
<dbReference type="CDD" id="cd06529">
    <property type="entry name" value="S24_LexA-like"/>
    <property type="match status" value="1"/>
</dbReference>
<evidence type="ECO:0000256" key="4">
    <source>
        <dbReference type="ARBA" id="ARBA00022813"/>
    </source>
</evidence>
<dbReference type="GO" id="GO:0009432">
    <property type="term" value="P:SOS response"/>
    <property type="evidence" value="ECO:0007669"/>
    <property type="project" value="UniProtKB-KW"/>
</dbReference>
<dbReference type="GO" id="GO:0006281">
    <property type="term" value="P:DNA repair"/>
    <property type="evidence" value="ECO:0007669"/>
    <property type="project" value="UniProtKB-KW"/>
</dbReference>
<dbReference type="EMBL" id="CP031422">
    <property type="protein sequence ID" value="AZS39453.1"/>
    <property type="molecule type" value="Genomic_DNA"/>
</dbReference>
<accession>A0A3Q9J528</accession>
<evidence type="ECO:0000313" key="9">
    <source>
        <dbReference type="EMBL" id="AZS39453.1"/>
    </source>
</evidence>
<dbReference type="Pfam" id="PF00717">
    <property type="entry name" value="Peptidase_S24"/>
    <property type="match status" value="1"/>
</dbReference>
<sequence>MLATLPRMVDADTVSTILAAPVAVACGFPSPAQDYYEGPIDLTAMLVDDQAATFIVRASGHSMTGAGISDGDELLVDRSKHARHGDIIVAVLDGELTVKRLEQTPTGVILRSENAQHPDIVVPELSDLQVWGVATYVIHHLR</sequence>
<dbReference type="InterPro" id="IPR015927">
    <property type="entry name" value="Peptidase_S24_S26A/B/C"/>
</dbReference>
<dbReference type="KEGG" id="moy:CVS54_00761"/>
<keyword evidence="4 7" id="KW-0068">Autocatalytic cleavage</keyword>
<dbReference type="PANTHER" id="PTHR33516">
    <property type="entry name" value="LEXA REPRESSOR"/>
    <property type="match status" value="1"/>
</dbReference>
<dbReference type="PRINTS" id="PR00726">
    <property type="entry name" value="LEXASERPTASE"/>
</dbReference>
<dbReference type="EC" id="3.4.21.88" evidence="9"/>
<feature type="domain" description="Peptidase S24/S26A/S26B/S26C" evidence="8">
    <location>
        <begin position="23"/>
        <end position="134"/>
    </location>
</feature>
<dbReference type="SUPFAM" id="SSF51306">
    <property type="entry name" value="LexA/Signal peptidase"/>
    <property type="match status" value="1"/>
</dbReference>
<reference evidence="9 10" key="1">
    <citation type="submission" date="2018-08" db="EMBL/GenBank/DDBJ databases">
        <title>Microbacterium oxydans strain HG3.</title>
        <authorList>
            <person name="ORTET P."/>
        </authorList>
    </citation>
    <scope>NUCLEOTIDE SEQUENCE [LARGE SCALE GENOMIC DNA]</scope>
    <source>
        <strain evidence="9 10">HG3</strain>
    </source>
</reference>
<keyword evidence="3 7" id="KW-0378">Hydrolase</keyword>
<evidence type="ECO:0000256" key="3">
    <source>
        <dbReference type="ARBA" id="ARBA00022801"/>
    </source>
</evidence>
<organism evidence="9 10">
    <name type="scientific">Microbacterium oxydans</name>
    <dbReference type="NCBI Taxonomy" id="82380"/>
    <lineage>
        <taxon>Bacteria</taxon>
        <taxon>Bacillati</taxon>
        <taxon>Actinomycetota</taxon>
        <taxon>Actinomycetes</taxon>
        <taxon>Micrococcales</taxon>
        <taxon>Microbacteriaceae</taxon>
        <taxon>Microbacterium</taxon>
    </lineage>
</organism>
<evidence type="ECO:0000256" key="6">
    <source>
        <dbReference type="ARBA" id="ARBA00023236"/>
    </source>
</evidence>
<name>A0A3Q9J528_9MICO</name>
<dbReference type="NCBIfam" id="NF007621">
    <property type="entry name" value="PRK10276.1"/>
    <property type="match status" value="1"/>
</dbReference>
<evidence type="ECO:0000256" key="2">
    <source>
        <dbReference type="ARBA" id="ARBA00022763"/>
    </source>
</evidence>
<comment type="similarity">
    <text evidence="1 7">Belongs to the peptidase S24 family.</text>
</comment>
<dbReference type="GO" id="GO:0004252">
    <property type="term" value="F:serine-type endopeptidase activity"/>
    <property type="evidence" value="ECO:0007669"/>
    <property type="project" value="UniProtKB-EC"/>
</dbReference>
<evidence type="ECO:0000256" key="7">
    <source>
        <dbReference type="RuleBase" id="RU003991"/>
    </source>
</evidence>
<evidence type="ECO:0000256" key="1">
    <source>
        <dbReference type="ARBA" id="ARBA00007484"/>
    </source>
</evidence>
<dbReference type="InterPro" id="IPR050077">
    <property type="entry name" value="LexA_repressor"/>
</dbReference>
<dbReference type="InterPro" id="IPR006197">
    <property type="entry name" value="Peptidase_S24_LexA"/>
</dbReference>
<dbReference type="PANTHER" id="PTHR33516:SF2">
    <property type="entry name" value="LEXA REPRESSOR-RELATED"/>
    <property type="match status" value="1"/>
</dbReference>
<protein>
    <submittedName>
        <fullName evidence="9">LexA repressor</fullName>
        <ecNumber evidence="9">3.4.21.88</ecNumber>
    </submittedName>
</protein>
<evidence type="ECO:0000256" key="5">
    <source>
        <dbReference type="ARBA" id="ARBA00023204"/>
    </source>
</evidence>
<dbReference type="Gene3D" id="2.10.109.10">
    <property type="entry name" value="Umud Fragment, subunit A"/>
    <property type="match status" value="1"/>
</dbReference>
<gene>
    <name evidence="9" type="primary">lexA_1</name>
    <name evidence="9" type="ORF">CVS54_00761</name>
</gene>
<dbReference type="InterPro" id="IPR039418">
    <property type="entry name" value="LexA-like"/>
</dbReference>
<dbReference type="InterPro" id="IPR036286">
    <property type="entry name" value="LexA/Signal_pep-like_sf"/>
</dbReference>
<evidence type="ECO:0000259" key="8">
    <source>
        <dbReference type="Pfam" id="PF00717"/>
    </source>
</evidence>
<dbReference type="PROSITE" id="PS51257">
    <property type="entry name" value="PROKAR_LIPOPROTEIN"/>
    <property type="match status" value="1"/>
</dbReference>
<keyword evidence="2" id="KW-0227">DNA damage</keyword>
<dbReference type="GO" id="GO:0003677">
    <property type="term" value="F:DNA binding"/>
    <property type="evidence" value="ECO:0007669"/>
    <property type="project" value="InterPro"/>
</dbReference>
<keyword evidence="5" id="KW-0234">DNA repair</keyword>
<dbReference type="AlphaFoldDB" id="A0A3Q9J528"/>
<dbReference type="Proteomes" id="UP000274841">
    <property type="component" value="Chromosome"/>
</dbReference>
<evidence type="ECO:0000313" key="10">
    <source>
        <dbReference type="Proteomes" id="UP000274841"/>
    </source>
</evidence>
<dbReference type="GO" id="GO:0006355">
    <property type="term" value="P:regulation of DNA-templated transcription"/>
    <property type="evidence" value="ECO:0007669"/>
    <property type="project" value="InterPro"/>
</dbReference>